<accession>A0A3N0DYM3</accession>
<dbReference type="EMBL" id="RJMB01000035">
    <property type="protein sequence ID" value="RNL80708.1"/>
    <property type="molecule type" value="Genomic_DNA"/>
</dbReference>
<evidence type="ECO:0000313" key="2">
    <source>
        <dbReference type="EMBL" id="RNL80708.1"/>
    </source>
</evidence>
<dbReference type="Proteomes" id="UP000269198">
    <property type="component" value="Unassembled WGS sequence"/>
</dbReference>
<organism evidence="2 3">
    <name type="scientific">Halostreptopolyspora alba</name>
    <dbReference type="NCBI Taxonomy" id="2487137"/>
    <lineage>
        <taxon>Bacteria</taxon>
        <taxon>Bacillati</taxon>
        <taxon>Actinomycetota</taxon>
        <taxon>Actinomycetes</taxon>
        <taxon>Streptosporangiales</taxon>
        <taxon>Nocardiopsidaceae</taxon>
        <taxon>Halostreptopolyspora</taxon>
    </lineage>
</organism>
<dbReference type="RefSeq" id="WP_123203443.1">
    <property type="nucleotide sequence ID" value="NZ_RJMB01000035.1"/>
</dbReference>
<keyword evidence="1" id="KW-0812">Transmembrane</keyword>
<dbReference type="OrthoDB" id="3542456at2"/>
<evidence type="ECO:0000313" key="3">
    <source>
        <dbReference type="Proteomes" id="UP000269198"/>
    </source>
</evidence>
<dbReference type="AlphaFoldDB" id="A0A3N0DYM3"/>
<sequence>MMADPITAALHGLALYAGHHVGDYWIQTDHQAQTKGECSHQGRLACAGHVATLTATQLVMVTLVAWATGLAIDPRAVVLGLMVNAVSHYWADRRRTLRGLVLALDPVTGKRGFYENAPGAPLQLDQAFHIGWIIPVALITAAPAVLALQLTGGALLVLLACAVASHMARRAERRQEHAVAA</sequence>
<comment type="caution">
    <text evidence="2">The sequence shown here is derived from an EMBL/GenBank/DDBJ whole genome shotgun (WGS) entry which is preliminary data.</text>
</comment>
<keyword evidence="1" id="KW-1133">Transmembrane helix</keyword>
<feature type="transmembrane region" description="Helical" evidence="1">
    <location>
        <begin position="50"/>
        <end position="72"/>
    </location>
</feature>
<name>A0A3N0DYM3_9ACTN</name>
<dbReference type="InterPro" id="IPR021737">
    <property type="entry name" value="Phage_phiKZ_Orf197"/>
</dbReference>
<keyword evidence="3" id="KW-1185">Reference proteome</keyword>
<protein>
    <submittedName>
        <fullName evidence="2">DUF3307 domain-containing protein</fullName>
    </submittedName>
</protein>
<feature type="transmembrane region" description="Helical" evidence="1">
    <location>
        <begin position="132"/>
        <end position="165"/>
    </location>
</feature>
<proteinExistence type="predicted"/>
<dbReference type="Pfam" id="PF11750">
    <property type="entry name" value="DUF3307"/>
    <property type="match status" value="1"/>
</dbReference>
<gene>
    <name evidence="2" type="ORF">EFW17_22505</name>
</gene>
<evidence type="ECO:0000256" key="1">
    <source>
        <dbReference type="SAM" id="Phobius"/>
    </source>
</evidence>
<keyword evidence="1" id="KW-0472">Membrane</keyword>
<reference evidence="2 3" key="1">
    <citation type="submission" date="2018-11" db="EMBL/GenBank/DDBJ databases">
        <title>The genome draft of YIM 96095.</title>
        <authorList>
            <person name="Tang S.-K."/>
            <person name="Chunyu W.-X."/>
            <person name="Feng Y.-Z."/>
        </authorList>
    </citation>
    <scope>NUCLEOTIDE SEQUENCE [LARGE SCALE GENOMIC DNA]</scope>
    <source>
        <strain evidence="2 3">YIM 96095</strain>
    </source>
</reference>